<dbReference type="FunFam" id="1.10.150.170:FF:000003">
    <property type="entry name" value="Ribosomal RNA small subunit methyltransferase H"/>
    <property type="match status" value="1"/>
</dbReference>
<dbReference type="Gene3D" id="1.10.150.170">
    <property type="entry name" value="Putative methyltransferase TM0872, insert domain"/>
    <property type="match status" value="1"/>
</dbReference>
<dbReference type="AlphaFoldDB" id="A0A0F9SIA4"/>
<keyword evidence="4" id="KW-0949">S-adenosyl-L-methionine</keyword>
<dbReference type="PANTHER" id="PTHR11265">
    <property type="entry name" value="S-ADENOSYL-METHYLTRANSFERASE MRAW"/>
    <property type="match status" value="1"/>
</dbReference>
<dbReference type="Gene3D" id="3.40.50.150">
    <property type="entry name" value="Vaccinia Virus protein VP39"/>
    <property type="match status" value="1"/>
</dbReference>
<dbReference type="PANTHER" id="PTHR11265:SF0">
    <property type="entry name" value="12S RRNA N4-METHYLCYTIDINE METHYLTRANSFERASE"/>
    <property type="match status" value="1"/>
</dbReference>
<dbReference type="EMBL" id="LAZR01000637">
    <property type="protein sequence ID" value="KKN62032.1"/>
    <property type="molecule type" value="Genomic_DNA"/>
</dbReference>
<dbReference type="HAMAP" id="MF_01007">
    <property type="entry name" value="16SrRNA_methyltr_H"/>
    <property type="match status" value="1"/>
</dbReference>
<dbReference type="CDD" id="cd02440">
    <property type="entry name" value="AdoMet_MTases"/>
    <property type="match status" value="1"/>
</dbReference>
<accession>A0A0F9SIA4</accession>
<dbReference type="GO" id="GO:0070475">
    <property type="term" value="P:rRNA base methylation"/>
    <property type="evidence" value="ECO:0007669"/>
    <property type="project" value="TreeGrafter"/>
</dbReference>
<comment type="caution">
    <text evidence="5">The sequence shown here is derived from an EMBL/GenBank/DDBJ whole genome shotgun (WGS) entry which is preliminary data.</text>
</comment>
<evidence type="ECO:0000256" key="4">
    <source>
        <dbReference type="ARBA" id="ARBA00022691"/>
    </source>
</evidence>
<evidence type="ECO:0000256" key="2">
    <source>
        <dbReference type="ARBA" id="ARBA00022603"/>
    </source>
</evidence>
<dbReference type="InterPro" id="IPR023397">
    <property type="entry name" value="SAM-dep_MeTrfase_MraW_recog"/>
</dbReference>
<dbReference type="GO" id="GO:0071424">
    <property type="term" value="F:rRNA (cytosine-N4-)-methyltransferase activity"/>
    <property type="evidence" value="ECO:0007669"/>
    <property type="project" value="TreeGrafter"/>
</dbReference>
<dbReference type="InterPro" id="IPR029063">
    <property type="entry name" value="SAM-dependent_MTases_sf"/>
</dbReference>
<reference evidence="5" key="1">
    <citation type="journal article" date="2015" name="Nature">
        <title>Complex archaea that bridge the gap between prokaryotes and eukaryotes.</title>
        <authorList>
            <person name="Spang A."/>
            <person name="Saw J.H."/>
            <person name="Jorgensen S.L."/>
            <person name="Zaremba-Niedzwiedzka K."/>
            <person name="Martijn J."/>
            <person name="Lind A.E."/>
            <person name="van Eijk R."/>
            <person name="Schleper C."/>
            <person name="Guy L."/>
            <person name="Ettema T.J."/>
        </authorList>
    </citation>
    <scope>NUCLEOTIDE SEQUENCE</scope>
</reference>
<evidence type="ECO:0000256" key="3">
    <source>
        <dbReference type="ARBA" id="ARBA00022679"/>
    </source>
</evidence>
<evidence type="ECO:0000313" key="5">
    <source>
        <dbReference type="EMBL" id="KKN62032.1"/>
    </source>
</evidence>
<evidence type="ECO:0000256" key="1">
    <source>
        <dbReference type="ARBA" id="ARBA00010396"/>
    </source>
</evidence>
<gene>
    <name evidence="5" type="ORF">LCGC14_0515840</name>
</gene>
<dbReference type="GO" id="GO:0005737">
    <property type="term" value="C:cytoplasm"/>
    <property type="evidence" value="ECO:0007669"/>
    <property type="project" value="TreeGrafter"/>
</dbReference>
<keyword evidence="3" id="KW-0808">Transferase</keyword>
<dbReference type="Pfam" id="PF01795">
    <property type="entry name" value="Methyltransf_5"/>
    <property type="match status" value="1"/>
</dbReference>
<dbReference type="InterPro" id="IPR002903">
    <property type="entry name" value="RsmH"/>
</dbReference>
<protein>
    <submittedName>
        <fullName evidence="5">Uncharacterized protein</fullName>
    </submittedName>
</protein>
<sequence>MSGNGHLPVLVEEVMEYLDIKREGIYVDCTLGLGGHALEIVKRNPKASLIGFDIDEMSLLKAEEKLNPYADRVTLYHSDFRYIPDLKIEFSNIRGVLLDLGISSFQLDSPERGFSFNQDGPLDMRMDLRNKTTAYKIINKYSENKLAQIFREYGELRQAKRLGKEIVSRRKSEKIETTTQLRRIIEGICGWRPQRGKIHPAAKVFQALRIEINQELKSLSGFLERITQIIPKKAHIIAISFHSLEDRIIKHTFVHLAATNNSHPFLKILTKKPVTASQEEIAINSRSRSAKLRAAERI</sequence>
<proteinExistence type="inferred from homology"/>
<dbReference type="NCBIfam" id="TIGR00006">
    <property type="entry name" value="16S rRNA (cytosine(1402)-N(4))-methyltransferase RsmH"/>
    <property type="match status" value="1"/>
</dbReference>
<dbReference type="SUPFAM" id="SSF81799">
    <property type="entry name" value="Putative methyltransferase TM0872, insert domain"/>
    <property type="match status" value="1"/>
</dbReference>
<keyword evidence="2" id="KW-0489">Methyltransferase</keyword>
<organism evidence="5">
    <name type="scientific">marine sediment metagenome</name>
    <dbReference type="NCBI Taxonomy" id="412755"/>
    <lineage>
        <taxon>unclassified sequences</taxon>
        <taxon>metagenomes</taxon>
        <taxon>ecological metagenomes</taxon>
    </lineage>
</organism>
<dbReference type="PIRSF" id="PIRSF004486">
    <property type="entry name" value="MraW"/>
    <property type="match status" value="1"/>
</dbReference>
<comment type="similarity">
    <text evidence="1">Belongs to the methyltransferase superfamily. RsmH family.</text>
</comment>
<name>A0A0F9SIA4_9ZZZZ</name>
<dbReference type="SUPFAM" id="SSF53335">
    <property type="entry name" value="S-adenosyl-L-methionine-dependent methyltransferases"/>
    <property type="match status" value="1"/>
</dbReference>